<keyword evidence="1" id="KW-1133">Transmembrane helix</keyword>
<feature type="transmembrane region" description="Helical" evidence="1">
    <location>
        <begin position="83"/>
        <end position="105"/>
    </location>
</feature>
<feature type="transmembrane region" description="Helical" evidence="1">
    <location>
        <begin position="56"/>
        <end position="77"/>
    </location>
</feature>
<keyword evidence="1" id="KW-0472">Membrane</keyword>
<evidence type="ECO:0000313" key="3">
    <source>
        <dbReference type="Proteomes" id="UP000094385"/>
    </source>
</evidence>
<evidence type="ECO:0000313" key="2">
    <source>
        <dbReference type="EMBL" id="ODQ68896.1"/>
    </source>
</evidence>
<reference evidence="2 3" key="1">
    <citation type="journal article" date="2016" name="Proc. Natl. Acad. Sci. U.S.A.">
        <title>Comparative genomics of biotechnologically important yeasts.</title>
        <authorList>
            <person name="Riley R."/>
            <person name="Haridas S."/>
            <person name="Wolfe K.H."/>
            <person name="Lopes M.R."/>
            <person name="Hittinger C.T."/>
            <person name="Goeker M."/>
            <person name="Salamov A.A."/>
            <person name="Wisecaver J.H."/>
            <person name="Long T.M."/>
            <person name="Calvey C.H."/>
            <person name="Aerts A.L."/>
            <person name="Barry K.W."/>
            <person name="Choi C."/>
            <person name="Clum A."/>
            <person name="Coughlan A.Y."/>
            <person name="Deshpande S."/>
            <person name="Douglass A.P."/>
            <person name="Hanson S.J."/>
            <person name="Klenk H.-P."/>
            <person name="LaButti K.M."/>
            <person name="Lapidus A."/>
            <person name="Lindquist E.A."/>
            <person name="Lipzen A.M."/>
            <person name="Meier-Kolthoff J.P."/>
            <person name="Ohm R.A."/>
            <person name="Otillar R.P."/>
            <person name="Pangilinan J.L."/>
            <person name="Peng Y."/>
            <person name="Rokas A."/>
            <person name="Rosa C.A."/>
            <person name="Scheuner C."/>
            <person name="Sibirny A.A."/>
            <person name="Slot J.C."/>
            <person name="Stielow J.B."/>
            <person name="Sun H."/>
            <person name="Kurtzman C.P."/>
            <person name="Blackwell M."/>
            <person name="Grigoriev I.V."/>
            <person name="Jeffries T.W."/>
        </authorList>
    </citation>
    <scope>NUCLEOTIDE SEQUENCE [LARGE SCALE GENOMIC DNA]</scope>
    <source>
        <strain evidence="2 3">NRRL Y-11557</strain>
    </source>
</reference>
<accession>A0A1E3PTY6</accession>
<sequence>MWNSVQRSAVPPIHHWLIFSTSSSFSSSAGLIELDTTLIAFIKSWKPALSKNLRQFFMMFCSTWATAVMSALSASVITTDGHVSVKTTSSVTTISLILLSVYRLLTQL</sequence>
<keyword evidence="3" id="KW-1185">Reference proteome</keyword>
<keyword evidence="1" id="KW-0812">Transmembrane</keyword>
<dbReference type="EMBL" id="KV454308">
    <property type="protein sequence ID" value="ODQ68896.1"/>
    <property type="molecule type" value="Genomic_DNA"/>
</dbReference>
<name>A0A1E3PTY6_LIPST</name>
<proteinExistence type="predicted"/>
<gene>
    <name evidence="2" type="ORF">LIPSTDRAFT_224859</name>
</gene>
<evidence type="ECO:0000256" key="1">
    <source>
        <dbReference type="SAM" id="Phobius"/>
    </source>
</evidence>
<dbReference type="AlphaFoldDB" id="A0A1E3PTY6"/>
<protein>
    <submittedName>
        <fullName evidence="2">Uncharacterized protein</fullName>
    </submittedName>
</protein>
<organism evidence="2 3">
    <name type="scientific">Lipomyces starkeyi NRRL Y-11557</name>
    <dbReference type="NCBI Taxonomy" id="675824"/>
    <lineage>
        <taxon>Eukaryota</taxon>
        <taxon>Fungi</taxon>
        <taxon>Dikarya</taxon>
        <taxon>Ascomycota</taxon>
        <taxon>Saccharomycotina</taxon>
        <taxon>Lipomycetes</taxon>
        <taxon>Lipomycetales</taxon>
        <taxon>Lipomycetaceae</taxon>
        <taxon>Lipomyces</taxon>
    </lineage>
</organism>
<dbReference type="Proteomes" id="UP000094385">
    <property type="component" value="Unassembled WGS sequence"/>
</dbReference>